<feature type="region of interest" description="Disordered" evidence="1">
    <location>
        <begin position="1"/>
        <end position="31"/>
    </location>
</feature>
<comment type="caution">
    <text evidence="2">The sequence shown here is derived from an EMBL/GenBank/DDBJ whole genome shotgun (WGS) entry which is preliminary data.</text>
</comment>
<evidence type="ECO:0000313" key="3">
    <source>
        <dbReference type="Proteomes" id="UP001417504"/>
    </source>
</evidence>
<sequence>MQKDLSEMEIAGPVGFSTNKSMGKRRNNGTNTNNLIQWVEIHFFNPKRST</sequence>
<evidence type="ECO:0000256" key="1">
    <source>
        <dbReference type="SAM" id="MobiDB-lite"/>
    </source>
</evidence>
<organism evidence="2 3">
    <name type="scientific">Stephania japonica</name>
    <dbReference type="NCBI Taxonomy" id="461633"/>
    <lineage>
        <taxon>Eukaryota</taxon>
        <taxon>Viridiplantae</taxon>
        <taxon>Streptophyta</taxon>
        <taxon>Embryophyta</taxon>
        <taxon>Tracheophyta</taxon>
        <taxon>Spermatophyta</taxon>
        <taxon>Magnoliopsida</taxon>
        <taxon>Ranunculales</taxon>
        <taxon>Menispermaceae</taxon>
        <taxon>Menispermoideae</taxon>
        <taxon>Cissampelideae</taxon>
        <taxon>Stephania</taxon>
    </lineage>
</organism>
<keyword evidence="3" id="KW-1185">Reference proteome</keyword>
<accession>A0AAP0DXW2</accession>
<proteinExistence type="predicted"/>
<evidence type="ECO:0000313" key="2">
    <source>
        <dbReference type="EMBL" id="KAK9081455.1"/>
    </source>
</evidence>
<dbReference type="AlphaFoldDB" id="A0AAP0DXW2"/>
<dbReference type="Proteomes" id="UP001417504">
    <property type="component" value="Unassembled WGS sequence"/>
</dbReference>
<name>A0AAP0DXW2_9MAGN</name>
<protein>
    <submittedName>
        <fullName evidence="2">Uncharacterized protein</fullName>
    </submittedName>
</protein>
<dbReference type="EMBL" id="JBBNAE010000015">
    <property type="protein sequence ID" value="KAK9081455.1"/>
    <property type="molecule type" value="Genomic_DNA"/>
</dbReference>
<gene>
    <name evidence="2" type="ORF">Sjap_026662</name>
</gene>
<reference evidence="2 3" key="1">
    <citation type="submission" date="2024-01" db="EMBL/GenBank/DDBJ databases">
        <title>Genome assemblies of Stephania.</title>
        <authorList>
            <person name="Yang L."/>
        </authorList>
    </citation>
    <scope>NUCLEOTIDE SEQUENCE [LARGE SCALE GENOMIC DNA]</scope>
    <source>
        <strain evidence="2">QJT</strain>
        <tissue evidence="2">Leaf</tissue>
    </source>
</reference>